<keyword evidence="2 5" id="KW-0812">Transmembrane</keyword>
<evidence type="ECO:0000256" key="4">
    <source>
        <dbReference type="ARBA" id="ARBA00023136"/>
    </source>
</evidence>
<keyword evidence="3 5" id="KW-1133">Transmembrane helix</keyword>
<dbReference type="EMBL" id="QNGE01000649">
    <property type="protein sequence ID" value="KAA3679729.1"/>
    <property type="molecule type" value="Genomic_DNA"/>
</dbReference>
<dbReference type="Gene3D" id="1.20.120.550">
    <property type="entry name" value="Membrane associated eicosanoid/glutathione metabolism-like domain"/>
    <property type="match status" value="1"/>
</dbReference>
<accession>A0A5J4NW23</accession>
<feature type="non-terminal residue" evidence="6">
    <location>
        <position position="1"/>
    </location>
</feature>
<evidence type="ECO:0000256" key="2">
    <source>
        <dbReference type="ARBA" id="ARBA00022692"/>
    </source>
</evidence>
<name>A0A5J4NW23_9TREM</name>
<evidence type="ECO:0000313" key="6">
    <source>
        <dbReference type="EMBL" id="KAA3679729.1"/>
    </source>
</evidence>
<dbReference type="InterPro" id="IPR050997">
    <property type="entry name" value="MAPEG"/>
</dbReference>
<evidence type="ECO:0000313" key="7">
    <source>
        <dbReference type="Proteomes" id="UP000324629"/>
    </source>
</evidence>
<dbReference type="Pfam" id="PF01124">
    <property type="entry name" value="MAPEG"/>
    <property type="match status" value="1"/>
</dbReference>
<comment type="subcellular location">
    <subcellularLocation>
        <location evidence="1">Membrane</location>
        <topology evidence="1">Multi-pass membrane protein</topology>
    </subcellularLocation>
</comment>
<dbReference type="GO" id="GO:0016020">
    <property type="term" value="C:membrane"/>
    <property type="evidence" value="ECO:0007669"/>
    <property type="project" value="UniProtKB-SubCell"/>
</dbReference>
<keyword evidence="7" id="KW-1185">Reference proteome</keyword>
<dbReference type="AlphaFoldDB" id="A0A5J4NW23"/>
<feature type="transmembrane region" description="Helical" evidence="5">
    <location>
        <begin position="172"/>
        <end position="194"/>
    </location>
</feature>
<gene>
    <name evidence="6" type="ORF">DEA37_0012249</name>
</gene>
<keyword evidence="6" id="KW-0808">Transferase</keyword>
<dbReference type="InterPro" id="IPR001129">
    <property type="entry name" value="Membr-assoc_MAPEG"/>
</dbReference>
<feature type="transmembrane region" description="Helical" evidence="5">
    <location>
        <begin position="53"/>
        <end position="72"/>
    </location>
</feature>
<feature type="transmembrane region" description="Helical" evidence="5">
    <location>
        <begin position="119"/>
        <end position="135"/>
    </location>
</feature>
<dbReference type="SUPFAM" id="SSF161084">
    <property type="entry name" value="MAPEG domain-like"/>
    <property type="match status" value="1"/>
</dbReference>
<sequence length="198" mass="22198">GRHERLKNPLLRLNSRQREGVGREVSVPAVSLSMSICRYVCPPLSTLPLCIPRYYGGVVLVGVGAMATNMYFASRVMKARKEHNVEVGFSQCADFRLKYPLLYHPTNNLFNCIQRGHQNYLEVLPLFMMFLFVGGLRYPRTFAACGSIFLIGRILYFKGYATGDPKKRKMGVVSMIGLLPMVLGTLAFGVQHLMASTK</sequence>
<keyword evidence="4 5" id="KW-0472">Membrane</keyword>
<dbReference type="PANTHER" id="PTHR10250:SF26">
    <property type="entry name" value="GLUTATHIONE S-TRANSFERASE 3, MITOCHONDRIAL"/>
    <property type="match status" value="1"/>
</dbReference>
<dbReference type="Proteomes" id="UP000324629">
    <property type="component" value="Unassembled WGS sequence"/>
</dbReference>
<dbReference type="GO" id="GO:0005635">
    <property type="term" value="C:nuclear envelope"/>
    <property type="evidence" value="ECO:0007669"/>
    <property type="project" value="TreeGrafter"/>
</dbReference>
<dbReference type="GO" id="GO:0004364">
    <property type="term" value="F:glutathione transferase activity"/>
    <property type="evidence" value="ECO:0007669"/>
    <property type="project" value="TreeGrafter"/>
</dbReference>
<proteinExistence type="predicted"/>
<reference evidence="6 7" key="1">
    <citation type="journal article" date="2019" name="Gigascience">
        <title>Whole-genome sequence of the oriental lung fluke Paragonimus westermani.</title>
        <authorList>
            <person name="Oey H."/>
            <person name="Zakrzewski M."/>
            <person name="Narain K."/>
            <person name="Devi K.R."/>
            <person name="Agatsuma T."/>
            <person name="Nawaratna S."/>
            <person name="Gobert G.N."/>
            <person name="Jones M.K."/>
            <person name="Ragan M.A."/>
            <person name="McManus D.P."/>
            <person name="Krause L."/>
        </authorList>
    </citation>
    <scope>NUCLEOTIDE SEQUENCE [LARGE SCALE GENOMIC DNA]</scope>
    <source>
        <strain evidence="6 7">IND2009</strain>
    </source>
</reference>
<protein>
    <submittedName>
        <fullName evidence="6">Glutathione S-transferase</fullName>
    </submittedName>
</protein>
<evidence type="ECO:0000256" key="1">
    <source>
        <dbReference type="ARBA" id="ARBA00004141"/>
    </source>
</evidence>
<dbReference type="GO" id="GO:0005783">
    <property type="term" value="C:endoplasmic reticulum"/>
    <property type="evidence" value="ECO:0007669"/>
    <property type="project" value="TreeGrafter"/>
</dbReference>
<comment type="caution">
    <text evidence="6">The sequence shown here is derived from an EMBL/GenBank/DDBJ whole genome shotgun (WGS) entry which is preliminary data.</text>
</comment>
<dbReference type="InterPro" id="IPR023352">
    <property type="entry name" value="MAPEG-like_dom_sf"/>
</dbReference>
<dbReference type="GO" id="GO:0006691">
    <property type="term" value="P:leukotriene metabolic process"/>
    <property type="evidence" value="ECO:0007669"/>
    <property type="project" value="UniProtKB-ARBA"/>
</dbReference>
<evidence type="ECO:0000256" key="3">
    <source>
        <dbReference type="ARBA" id="ARBA00022989"/>
    </source>
</evidence>
<feature type="transmembrane region" description="Helical" evidence="5">
    <location>
        <begin position="141"/>
        <end position="160"/>
    </location>
</feature>
<organism evidence="6 7">
    <name type="scientific">Paragonimus westermani</name>
    <dbReference type="NCBI Taxonomy" id="34504"/>
    <lineage>
        <taxon>Eukaryota</taxon>
        <taxon>Metazoa</taxon>
        <taxon>Spiralia</taxon>
        <taxon>Lophotrochozoa</taxon>
        <taxon>Platyhelminthes</taxon>
        <taxon>Trematoda</taxon>
        <taxon>Digenea</taxon>
        <taxon>Plagiorchiida</taxon>
        <taxon>Troglotremata</taxon>
        <taxon>Troglotrematidae</taxon>
        <taxon>Paragonimus</taxon>
    </lineage>
</organism>
<dbReference type="PANTHER" id="PTHR10250">
    <property type="entry name" value="MICROSOMAL GLUTATHIONE S-TRANSFERASE"/>
    <property type="match status" value="1"/>
</dbReference>
<evidence type="ECO:0000256" key="5">
    <source>
        <dbReference type="SAM" id="Phobius"/>
    </source>
</evidence>
<dbReference type="GO" id="GO:0004602">
    <property type="term" value="F:glutathione peroxidase activity"/>
    <property type="evidence" value="ECO:0007669"/>
    <property type="project" value="TreeGrafter"/>
</dbReference>